<keyword evidence="1" id="KW-0472">Membrane</keyword>
<keyword evidence="1" id="KW-1133">Transmembrane helix</keyword>
<accession>A0A7C9CWS0</accession>
<evidence type="ECO:0000256" key="1">
    <source>
        <dbReference type="SAM" id="Phobius"/>
    </source>
</evidence>
<protein>
    <submittedName>
        <fullName evidence="2">Uncharacterized protein</fullName>
    </submittedName>
</protein>
<reference evidence="2" key="2">
    <citation type="submission" date="2020-07" db="EMBL/GenBank/DDBJ databases">
        <authorList>
            <person name="Vera ALvarez R."/>
            <person name="Arias-Moreno D.M."/>
            <person name="Jimenez-Jacinto V."/>
            <person name="Jimenez-Bremont J.F."/>
            <person name="Swaminathan K."/>
            <person name="Moose S.P."/>
            <person name="Guerrero-Gonzalez M.L."/>
            <person name="Marino-Ramirez L."/>
            <person name="Landsman D."/>
            <person name="Rodriguez-Kessler M."/>
            <person name="Delgado-Sanchez P."/>
        </authorList>
    </citation>
    <scope>NUCLEOTIDE SEQUENCE</scope>
    <source>
        <tissue evidence="2">Cladode</tissue>
    </source>
</reference>
<dbReference type="EMBL" id="GISG01065931">
    <property type="protein sequence ID" value="MBA4628401.1"/>
    <property type="molecule type" value="Transcribed_RNA"/>
</dbReference>
<name>A0A7C9CWS0_OPUST</name>
<dbReference type="AlphaFoldDB" id="A0A7C9CWS0"/>
<keyword evidence="1" id="KW-0812">Transmembrane</keyword>
<proteinExistence type="predicted"/>
<sequence>MLHFTSSSCQGFVVFYLISFCLFICSDLRILNCKVFKYFNFLTVLSTLICCTNNVLSYEKFNCQRVYIFLGFCIMLKVGRRFLCGISCSTICFFYFFGFLH</sequence>
<feature type="transmembrane region" description="Helical" evidence="1">
    <location>
        <begin position="12"/>
        <end position="31"/>
    </location>
</feature>
<organism evidence="2">
    <name type="scientific">Opuntia streptacantha</name>
    <name type="common">Prickly pear cactus</name>
    <name type="synonym">Opuntia cardona</name>
    <dbReference type="NCBI Taxonomy" id="393608"/>
    <lineage>
        <taxon>Eukaryota</taxon>
        <taxon>Viridiplantae</taxon>
        <taxon>Streptophyta</taxon>
        <taxon>Embryophyta</taxon>
        <taxon>Tracheophyta</taxon>
        <taxon>Spermatophyta</taxon>
        <taxon>Magnoliopsida</taxon>
        <taxon>eudicotyledons</taxon>
        <taxon>Gunneridae</taxon>
        <taxon>Pentapetalae</taxon>
        <taxon>Caryophyllales</taxon>
        <taxon>Cactineae</taxon>
        <taxon>Cactaceae</taxon>
        <taxon>Opuntioideae</taxon>
        <taxon>Opuntia</taxon>
    </lineage>
</organism>
<feature type="transmembrane region" description="Helical" evidence="1">
    <location>
        <begin position="38"/>
        <end position="58"/>
    </location>
</feature>
<evidence type="ECO:0000313" key="2">
    <source>
        <dbReference type="EMBL" id="MBA4628401.1"/>
    </source>
</evidence>
<feature type="transmembrane region" description="Helical" evidence="1">
    <location>
        <begin position="78"/>
        <end position="100"/>
    </location>
</feature>
<reference evidence="2" key="1">
    <citation type="journal article" date="2013" name="J. Plant Res.">
        <title>Effect of fungi and light on seed germination of three Opuntia species from semiarid lands of central Mexico.</title>
        <authorList>
            <person name="Delgado-Sanchez P."/>
            <person name="Jimenez-Bremont J.F."/>
            <person name="Guerrero-Gonzalez Mde L."/>
            <person name="Flores J."/>
        </authorList>
    </citation>
    <scope>NUCLEOTIDE SEQUENCE</scope>
    <source>
        <tissue evidence="2">Cladode</tissue>
    </source>
</reference>